<proteinExistence type="predicted"/>
<evidence type="ECO:0000313" key="1">
    <source>
        <dbReference type="EMBL" id="PIP34204.1"/>
    </source>
</evidence>
<reference evidence="1 2" key="1">
    <citation type="submission" date="2017-09" db="EMBL/GenBank/DDBJ databases">
        <title>Depth-based differentiation of microbial function through sediment-hosted aquifers and enrichment of novel symbionts in the deep terrestrial subsurface.</title>
        <authorList>
            <person name="Probst A.J."/>
            <person name="Ladd B."/>
            <person name="Jarett J.K."/>
            <person name="Geller-Mcgrath D.E."/>
            <person name="Sieber C.M."/>
            <person name="Emerson J.B."/>
            <person name="Anantharaman K."/>
            <person name="Thomas B.C."/>
            <person name="Malmstrom R."/>
            <person name="Stieglmeier M."/>
            <person name="Klingl A."/>
            <person name="Woyke T."/>
            <person name="Ryan C.M."/>
            <person name="Banfield J.F."/>
        </authorList>
    </citation>
    <scope>NUCLEOTIDE SEQUENCE [LARGE SCALE GENOMIC DNA]</scope>
    <source>
        <strain evidence="1">CG23_combo_of_CG06-09_8_20_14_all_49_15</strain>
    </source>
</reference>
<dbReference type="Proteomes" id="UP000230729">
    <property type="component" value="Unassembled WGS sequence"/>
</dbReference>
<comment type="caution">
    <text evidence="1">The sequence shown here is derived from an EMBL/GenBank/DDBJ whole genome shotgun (WGS) entry which is preliminary data.</text>
</comment>
<protein>
    <submittedName>
        <fullName evidence="1">Uncharacterized protein</fullName>
    </submittedName>
</protein>
<evidence type="ECO:0000313" key="2">
    <source>
        <dbReference type="Proteomes" id="UP000230729"/>
    </source>
</evidence>
<name>A0A2G9ZM41_9BACT</name>
<organism evidence="1 2">
    <name type="scientific">Candidatus Falkowbacteria bacterium CG23_combo_of_CG06-09_8_20_14_all_49_15</name>
    <dbReference type="NCBI Taxonomy" id="1974572"/>
    <lineage>
        <taxon>Bacteria</taxon>
        <taxon>Candidatus Falkowiibacteriota</taxon>
    </lineage>
</organism>
<dbReference type="EMBL" id="PCSD01000003">
    <property type="protein sequence ID" value="PIP34204.1"/>
    <property type="molecule type" value="Genomic_DNA"/>
</dbReference>
<dbReference type="AlphaFoldDB" id="A0A2G9ZM41"/>
<gene>
    <name evidence="1" type="ORF">COX22_00255</name>
</gene>
<sequence>MISSQQPRQFDFSTTEGQKAFYGLTPEIQQASIGQAENELADMKKSAAATEVTAIFWKRKKEA</sequence>
<accession>A0A2G9ZM41</accession>